<dbReference type="InterPro" id="IPR002347">
    <property type="entry name" value="SDR_fam"/>
</dbReference>
<dbReference type="PANTHER" id="PTHR44147">
    <property type="entry name" value="DEHYDROGENASE/REDUCTASE SDR FAMILY MEMBER 1"/>
    <property type="match status" value="1"/>
</dbReference>
<organism evidence="2 3">
    <name type="scientific">Mycolicibacterium agri</name>
    <name type="common">Mycobacterium agri</name>
    <dbReference type="NCBI Taxonomy" id="36811"/>
    <lineage>
        <taxon>Bacteria</taxon>
        <taxon>Bacillati</taxon>
        <taxon>Actinomycetota</taxon>
        <taxon>Actinomycetes</taxon>
        <taxon>Mycobacteriales</taxon>
        <taxon>Mycobacteriaceae</taxon>
        <taxon>Mycolicibacterium</taxon>
    </lineage>
</organism>
<dbReference type="SUPFAM" id="SSF51735">
    <property type="entry name" value="NAD(P)-binding Rossmann-fold domains"/>
    <property type="match status" value="1"/>
</dbReference>
<dbReference type="Gene3D" id="3.40.50.720">
    <property type="entry name" value="NAD(P)-binding Rossmann-like Domain"/>
    <property type="match status" value="1"/>
</dbReference>
<evidence type="ECO:0000313" key="2">
    <source>
        <dbReference type="EMBL" id="PEG36224.1"/>
    </source>
</evidence>
<reference evidence="1 4" key="2">
    <citation type="journal article" date="2019" name="Emerg. Microbes Infect.">
        <title>Comprehensive subspecies identification of 175 nontuberculous mycobacteria species based on 7547 genomic profiles.</title>
        <authorList>
            <person name="Matsumoto Y."/>
            <person name="Kinjo T."/>
            <person name="Motooka D."/>
            <person name="Nabeya D."/>
            <person name="Jung N."/>
            <person name="Uechi K."/>
            <person name="Horii T."/>
            <person name="Iida T."/>
            <person name="Fujita J."/>
            <person name="Nakamura S."/>
        </authorList>
    </citation>
    <scope>NUCLEOTIDE SEQUENCE [LARGE SCALE GENOMIC DNA]</scope>
    <source>
        <strain evidence="1 4">JCM 6377</strain>
    </source>
</reference>
<evidence type="ECO:0000313" key="3">
    <source>
        <dbReference type="Proteomes" id="UP000220914"/>
    </source>
</evidence>
<dbReference type="OrthoDB" id="63584at2"/>
<accession>A0A2A7MX15</accession>
<dbReference type="NCBIfam" id="NF006159">
    <property type="entry name" value="PRK08303.1"/>
    <property type="match status" value="1"/>
</dbReference>
<dbReference type="Pfam" id="PF00106">
    <property type="entry name" value="adh_short"/>
    <property type="match status" value="1"/>
</dbReference>
<dbReference type="AlphaFoldDB" id="A0A2A7MX15"/>
<evidence type="ECO:0000313" key="1">
    <source>
        <dbReference type="EMBL" id="GFG48744.1"/>
    </source>
</evidence>
<reference evidence="1" key="3">
    <citation type="submission" date="2020-02" db="EMBL/GenBank/DDBJ databases">
        <authorList>
            <person name="Matsumoto Y."/>
            <person name="Motooka D."/>
            <person name="Nakamura S."/>
        </authorList>
    </citation>
    <scope>NUCLEOTIDE SEQUENCE</scope>
    <source>
        <strain evidence="1">JCM 6377</strain>
    </source>
</reference>
<proteinExistence type="predicted"/>
<reference evidence="2 3" key="1">
    <citation type="submission" date="2017-10" db="EMBL/GenBank/DDBJ databases">
        <title>The new phylogeny of genus Mycobacterium.</title>
        <authorList>
            <person name="Tortoli E."/>
            <person name="Trovato A."/>
            <person name="Cirillo D.M."/>
        </authorList>
    </citation>
    <scope>NUCLEOTIDE SEQUENCE [LARGE SCALE GENOMIC DNA]</scope>
    <source>
        <strain evidence="2 3">CCUG37673</strain>
    </source>
</reference>
<comment type="caution">
    <text evidence="2">The sequence shown here is derived from an EMBL/GenBank/DDBJ whole genome shotgun (WGS) entry which is preliminary data.</text>
</comment>
<evidence type="ECO:0000313" key="4">
    <source>
        <dbReference type="Proteomes" id="UP000465302"/>
    </source>
</evidence>
<dbReference type="InterPro" id="IPR036291">
    <property type="entry name" value="NAD(P)-bd_dom_sf"/>
</dbReference>
<gene>
    <name evidence="2" type="ORF">CQY20_19365</name>
    <name evidence="1" type="ORF">MAGR_01850</name>
</gene>
<dbReference type="RefSeq" id="WP_097941706.1">
    <property type="nucleotide sequence ID" value="NZ_BLKS01000001.1"/>
</dbReference>
<dbReference type="Proteomes" id="UP000220914">
    <property type="component" value="Unassembled WGS sequence"/>
</dbReference>
<keyword evidence="3" id="KW-1185">Reference proteome</keyword>
<protein>
    <submittedName>
        <fullName evidence="2">Short-chain dehydrogenase</fullName>
    </submittedName>
</protein>
<sequence length="306" mass="33094">MTWTPQVDALRGRVAVVAGATRGAGRGIAAALGEAGATVVCTGRSSMSGNTTSDYDRPETIEETAALVDELGGEGVAMQVDHLNAGEVRALAHRIRGDYGRLDILVNDIWGAEVLKGPPPTWNRPIWEHDLGDGLRILRLGIDTHLITSHCLHPLLAERPGGLLIEVTDGTREYNEHNFRLSVFYDLAKAAVNRLAFAHGHELQPYGGTAVAVTPGWLRSEMMLDNYGVTEPDWQRALDPDRGGGLPTAPPGFAQSESPRYVGRGVVAIAADPDRARWNQRSVTSADLAREYGFTDIDGRQPDSWS</sequence>
<dbReference type="EMBL" id="BLKS01000001">
    <property type="protein sequence ID" value="GFG48744.1"/>
    <property type="molecule type" value="Genomic_DNA"/>
</dbReference>
<dbReference type="Proteomes" id="UP000465302">
    <property type="component" value="Unassembled WGS sequence"/>
</dbReference>
<dbReference type="PANTHER" id="PTHR44147:SF2">
    <property type="entry name" value="DEHYDROGENASE_REDUCTASE SDR FAMILY MEMBER 1"/>
    <property type="match status" value="1"/>
</dbReference>
<name>A0A2A7MX15_MYCAG</name>
<dbReference type="EMBL" id="PDCP01000036">
    <property type="protein sequence ID" value="PEG36224.1"/>
    <property type="molecule type" value="Genomic_DNA"/>
</dbReference>
<dbReference type="PRINTS" id="PR00081">
    <property type="entry name" value="GDHRDH"/>
</dbReference>